<dbReference type="AlphaFoldDB" id="A0A4V6S184"/>
<evidence type="ECO:0000313" key="2">
    <source>
        <dbReference type="Proteomes" id="UP000310158"/>
    </source>
</evidence>
<organism evidence="1 2">
    <name type="scientific">Bondarzewia mesenterica</name>
    <dbReference type="NCBI Taxonomy" id="1095465"/>
    <lineage>
        <taxon>Eukaryota</taxon>
        <taxon>Fungi</taxon>
        <taxon>Dikarya</taxon>
        <taxon>Basidiomycota</taxon>
        <taxon>Agaricomycotina</taxon>
        <taxon>Agaricomycetes</taxon>
        <taxon>Russulales</taxon>
        <taxon>Bondarzewiaceae</taxon>
        <taxon>Bondarzewia</taxon>
    </lineage>
</organism>
<reference evidence="1 2" key="1">
    <citation type="submission" date="2019-02" db="EMBL/GenBank/DDBJ databases">
        <title>Genome sequencing of the rare red list fungi Bondarzewia mesenterica.</title>
        <authorList>
            <person name="Buettner E."/>
            <person name="Kellner H."/>
        </authorList>
    </citation>
    <scope>NUCLEOTIDE SEQUENCE [LARGE SCALE GENOMIC DNA]</scope>
    <source>
        <strain evidence="1 2">DSM 108281</strain>
    </source>
</reference>
<sequence length="179" mass="19464">MYFDPQDFMPSSSHTSLLSGTFEDDAHGFMSGDPLASVSSQTSGGLNPPCQVYEGLLENLPSRIVEKYHIPTMHHADPWQQSPDAAHPLSATYYGGPIPGGHHHSYPPKHLIVPPSLVPALQDTPPMLDVTATACDRIRSDIRYEHCEAEDVLGIEAPQLEAQVLPTNKKTPEACNDAV</sequence>
<keyword evidence="2" id="KW-1185">Reference proteome</keyword>
<proteinExistence type="predicted"/>
<protein>
    <submittedName>
        <fullName evidence="1">Uncharacterized protein</fullName>
    </submittedName>
</protein>
<comment type="caution">
    <text evidence="1">The sequence shown here is derived from an EMBL/GenBank/DDBJ whole genome shotgun (WGS) entry which is preliminary data.</text>
</comment>
<evidence type="ECO:0000313" key="1">
    <source>
        <dbReference type="EMBL" id="THH08053.1"/>
    </source>
</evidence>
<gene>
    <name evidence="1" type="ORF">EW146_g9113</name>
</gene>
<accession>A0A4V6S184</accession>
<dbReference type="Proteomes" id="UP000310158">
    <property type="component" value="Unassembled WGS sequence"/>
</dbReference>
<dbReference type="EMBL" id="SGPL01000727">
    <property type="protein sequence ID" value="THH08053.1"/>
    <property type="molecule type" value="Genomic_DNA"/>
</dbReference>
<name>A0A4V6S184_9AGAM</name>